<dbReference type="Proteomes" id="UP000029981">
    <property type="component" value="Chromosome 4"/>
</dbReference>
<dbReference type="KEGG" id="csv:101205591"/>
<dbReference type="STRING" id="3659.A0A0A0L1E5"/>
<sequence>MAPNWTLQLHSLSFQPYVWVRKPPALSAISQLGIGSKWDGIRYGHLNCNSDRSRIGGNFVVKSGEGSASTDSGGNVEGDEIVLKSGTGSVASEDYIGKMQEMIISSPPGVFLMNKCTRNGLAIGFCVVTACLAIVARVYLMRKSRNSHSGSVADLVRRGQLRSDRRGISKPLKYNDPFNNPLVKVDKSNSSVEMCGKVYRLAPVTLTKEEQNIHQKRRSRAYQWKRPTMFLKEGDSIPPDVDPDTIRWIPANHPFATTASDIDEDLAQNNVYQKHGVPFRIQAEHEALQRKLEALQSDQKLNNLFIDPGSVKEFERPFKSKSKSDEQVEQSSSDHQTGESKPPNSFGGQSSSDEAQKS</sequence>
<feature type="transmembrane region" description="Helical" evidence="2">
    <location>
        <begin position="121"/>
        <end position="140"/>
    </location>
</feature>
<keyword evidence="4" id="KW-1185">Reference proteome</keyword>
<protein>
    <recommendedName>
        <fullName evidence="5">Protein MULTIPLE CHLOROPLAST DIVISION SITE 1</fullName>
    </recommendedName>
</protein>
<evidence type="ECO:0008006" key="5">
    <source>
        <dbReference type="Google" id="ProtNLM"/>
    </source>
</evidence>
<evidence type="ECO:0000256" key="1">
    <source>
        <dbReference type="SAM" id="MobiDB-lite"/>
    </source>
</evidence>
<reference evidence="3 4" key="2">
    <citation type="journal article" date="2009" name="PLoS ONE">
        <title>An integrated genetic and cytogenetic map of the cucumber genome.</title>
        <authorList>
            <person name="Ren Y."/>
            <person name="Zhang Z."/>
            <person name="Liu J."/>
            <person name="Staub J.E."/>
            <person name="Han Y."/>
            <person name="Cheng Z."/>
            <person name="Li X."/>
            <person name="Lu J."/>
            <person name="Miao H."/>
            <person name="Kang H."/>
            <person name="Xie B."/>
            <person name="Gu X."/>
            <person name="Wang X."/>
            <person name="Du Y."/>
            <person name="Jin W."/>
            <person name="Huang S."/>
        </authorList>
    </citation>
    <scope>NUCLEOTIDE SEQUENCE [LARGE SCALE GENOMIC DNA]</scope>
    <source>
        <strain evidence="4">cv. 9930</strain>
    </source>
</reference>
<dbReference type="OMA" id="FRSMITT"/>
<keyword evidence="2" id="KW-0812">Transmembrane</keyword>
<reference evidence="3 4" key="1">
    <citation type="journal article" date="2009" name="Nat. Genet.">
        <title>The genome of the cucumber, Cucumis sativus L.</title>
        <authorList>
            <person name="Huang S."/>
            <person name="Li R."/>
            <person name="Zhang Z."/>
            <person name="Li L."/>
            <person name="Gu X."/>
            <person name="Fan W."/>
            <person name="Lucas W.J."/>
            <person name="Wang X."/>
            <person name="Xie B."/>
            <person name="Ni P."/>
            <person name="Ren Y."/>
            <person name="Zhu H."/>
            <person name="Li J."/>
            <person name="Lin K."/>
            <person name="Jin W."/>
            <person name="Fei Z."/>
            <person name="Li G."/>
            <person name="Staub J."/>
            <person name="Kilian A."/>
            <person name="van der Vossen E.A."/>
            <person name="Wu Y."/>
            <person name="Guo J."/>
            <person name="He J."/>
            <person name="Jia Z."/>
            <person name="Ren Y."/>
            <person name="Tian G."/>
            <person name="Lu Y."/>
            <person name="Ruan J."/>
            <person name="Qian W."/>
            <person name="Wang M."/>
            <person name="Huang Q."/>
            <person name="Li B."/>
            <person name="Xuan Z."/>
            <person name="Cao J."/>
            <person name="Asan"/>
            <person name="Wu Z."/>
            <person name="Zhang J."/>
            <person name="Cai Q."/>
            <person name="Bai Y."/>
            <person name="Zhao B."/>
            <person name="Han Y."/>
            <person name="Li Y."/>
            <person name="Li X."/>
            <person name="Wang S."/>
            <person name="Shi Q."/>
            <person name="Liu S."/>
            <person name="Cho W.K."/>
            <person name="Kim J.Y."/>
            <person name="Xu Y."/>
            <person name="Heller-Uszynska K."/>
            <person name="Miao H."/>
            <person name="Cheng Z."/>
            <person name="Zhang S."/>
            <person name="Wu J."/>
            <person name="Yang Y."/>
            <person name="Kang H."/>
            <person name="Li M."/>
            <person name="Liang H."/>
            <person name="Ren X."/>
            <person name="Shi Z."/>
            <person name="Wen M."/>
            <person name="Jian M."/>
            <person name="Yang H."/>
            <person name="Zhang G."/>
            <person name="Yang Z."/>
            <person name="Chen R."/>
            <person name="Liu S."/>
            <person name="Li J."/>
            <person name="Ma L."/>
            <person name="Liu H."/>
            <person name="Zhou Y."/>
            <person name="Zhao J."/>
            <person name="Fang X."/>
            <person name="Li G."/>
            <person name="Fang L."/>
            <person name="Li Y."/>
            <person name="Liu D."/>
            <person name="Zheng H."/>
            <person name="Zhang Y."/>
            <person name="Qin N."/>
            <person name="Li Z."/>
            <person name="Yang G."/>
            <person name="Yang S."/>
            <person name="Bolund L."/>
            <person name="Kristiansen K."/>
            <person name="Zheng H."/>
            <person name="Li S."/>
            <person name="Zhang X."/>
            <person name="Yang H."/>
            <person name="Wang J."/>
            <person name="Sun R."/>
            <person name="Zhang B."/>
            <person name="Jiang S."/>
            <person name="Wang J."/>
            <person name="Du Y."/>
            <person name="Li S."/>
        </authorList>
    </citation>
    <scope>NUCLEOTIDE SEQUENCE [LARGE SCALE GENOMIC DNA]</scope>
    <source>
        <strain evidence="4">cv. 9930</strain>
    </source>
</reference>
<name>A0A0A0L1E5_CUCSA</name>
<dbReference type="Gramene" id="KGN55528">
    <property type="protein sequence ID" value="KGN55528"/>
    <property type="gene ID" value="Csa_4G664360"/>
</dbReference>
<evidence type="ECO:0000313" key="3">
    <source>
        <dbReference type="EMBL" id="KGN55528.1"/>
    </source>
</evidence>
<accession>A0A0A0L1E5</accession>
<dbReference type="PANTHER" id="PTHR36317:SF1">
    <property type="entry name" value="PROTEIN MULTIPLE CHLOROPLAST DIVISION SITE 1"/>
    <property type="match status" value="1"/>
</dbReference>
<keyword evidence="2" id="KW-0472">Membrane</keyword>
<dbReference type="eggNOG" id="ENOG502QVE8">
    <property type="taxonomic scope" value="Eukaryota"/>
</dbReference>
<gene>
    <name evidence="3" type="ORF">Csa_4G664360</name>
</gene>
<dbReference type="PANTHER" id="PTHR36317">
    <property type="entry name" value="PROTEIN MULTIPLE CHLOROPLAST DIVISION SITE 1"/>
    <property type="match status" value="1"/>
</dbReference>
<evidence type="ECO:0000256" key="2">
    <source>
        <dbReference type="SAM" id="Phobius"/>
    </source>
</evidence>
<proteinExistence type="predicted"/>
<keyword evidence="2" id="KW-1133">Transmembrane helix</keyword>
<reference evidence="3 4" key="3">
    <citation type="journal article" date="2010" name="BMC Genomics">
        <title>Transcriptome sequencing and comparative analysis of cucumber flowers with different sex types.</title>
        <authorList>
            <person name="Guo S."/>
            <person name="Zheng Y."/>
            <person name="Joung J.G."/>
            <person name="Liu S."/>
            <person name="Zhang Z."/>
            <person name="Crasta O.R."/>
            <person name="Sobral B.W."/>
            <person name="Xu Y."/>
            <person name="Huang S."/>
            <person name="Fei Z."/>
        </authorList>
    </citation>
    <scope>NUCLEOTIDE SEQUENCE [LARGE SCALE GENOMIC DNA]</scope>
    <source>
        <strain evidence="4">cv. 9930</strain>
    </source>
</reference>
<feature type="region of interest" description="Disordered" evidence="1">
    <location>
        <begin position="315"/>
        <end position="358"/>
    </location>
</feature>
<organism evidence="3 4">
    <name type="scientific">Cucumis sativus</name>
    <name type="common">Cucumber</name>
    <dbReference type="NCBI Taxonomy" id="3659"/>
    <lineage>
        <taxon>Eukaryota</taxon>
        <taxon>Viridiplantae</taxon>
        <taxon>Streptophyta</taxon>
        <taxon>Embryophyta</taxon>
        <taxon>Tracheophyta</taxon>
        <taxon>Spermatophyta</taxon>
        <taxon>Magnoliopsida</taxon>
        <taxon>eudicotyledons</taxon>
        <taxon>Gunneridae</taxon>
        <taxon>Pentapetalae</taxon>
        <taxon>rosids</taxon>
        <taxon>fabids</taxon>
        <taxon>Cucurbitales</taxon>
        <taxon>Cucurbitaceae</taxon>
        <taxon>Benincaseae</taxon>
        <taxon>Cucumis</taxon>
    </lineage>
</organism>
<dbReference type="AlphaFoldDB" id="A0A0A0L1E5"/>
<feature type="compositionally biased region" description="Polar residues" evidence="1">
    <location>
        <begin position="342"/>
        <end position="358"/>
    </location>
</feature>
<dbReference type="InterPro" id="IPR034572">
    <property type="entry name" value="MCD1"/>
</dbReference>
<evidence type="ECO:0000313" key="4">
    <source>
        <dbReference type="Proteomes" id="UP000029981"/>
    </source>
</evidence>
<dbReference type="GO" id="GO:0009706">
    <property type="term" value="C:chloroplast inner membrane"/>
    <property type="evidence" value="ECO:0000318"/>
    <property type="project" value="GO_Central"/>
</dbReference>
<dbReference type="EMBL" id="CM002925">
    <property type="protein sequence ID" value="KGN55528.1"/>
    <property type="molecule type" value="Genomic_DNA"/>
</dbReference>
<dbReference type="GO" id="GO:0010020">
    <property type="term" value="P:chloroplast fission"/>
    <property type="evidence" value="ECO:0000318"/>
    <property type="project" value="GO_Central"/>
</dbReference>
<dbReference type="OrthoDB" id="1927797at2759"/>
<feature type="compositionally biased region" description="Basic and acidic residues" evidence="1">
    <location>
        <begin position="315"/>
        <end position="326"/>
    </location>
</feature>
<reference evidence="3 4" key="4">
    <citation type="journal article" date="2011" name="BMC Genomics">
        <title>RNA-Seq improves annotation of protein-coding genes in the cucumber genome.</title>
        <authorList>
            <person name="Li Z."/>
            <person name="Zhang Z."/>
            <person name="Yan P."/>
            <person name="Huang S."/>
            <person name="Fei Z."/>
            <person name="Lin K."/>
        </authorList>
    </citation>
    <scope>NUCLEOTIDE SEQUENCE [LARGE SCALE GENOMIC DNA]</scope>
    <source>
        <strain evidence="4">cv. 9930</strain>
    </source>
</reference>